<name>A0ABU5I9C4_9BURK</name>
<dbReference type="InterPro" id="IPR050595">
    <property type="entry name" value="Bact_response_regulator"/>
</dbReference>
<evidence type="ECO:0000313" key="4">
    <source>
        <dbReference type="EMBL" id="MDZ5455250.1"/>
    </source>
</evidence>
<comment type="caution">
    <text evidence="4">The sequence shown here is derived from an EMBL/GenBank/DDBJ whole genome shotgun (WGS) entry which is preliminary data.</text>
</comment>
<gene>
    <name evidence="4" type="ORF">SM757_01555</name>
</gene>
<evidence type="ECO:0000256" key="1">
    <source>
        <dbReference type="ARBA" id="ARBA00022553"/>
    </source>
</evidence>
<keyword evidence="4" id="KW-0614">Plasmid</keyword>
<geneLocation type="plasmid" evidence="4">
    <name>unnamed</name>
</geneLocation>
<dbReference type="PANTHER" id="PTHR44591">
    <property type="entry name" value="STRESS RESPONSE REGULATOR PROTEIN 1"/>
    <property type="match status" value="1"/>
</dbReference>
<sequence>MDDNSDEAQSLALLLQADGHRVQLTHDGMQALDVARGLQSSVVLLDIGLPRMEGYSVARALRRDTRLAAAVTVALSR</sequence>
<dbReference type="PANTHER" id="PTHR44591:SF3">
    <property type="entry name" value="RESPONSE REGULATORY DOMAIN-CONTAINING PROTEIN"/>
    <property type="match status" value="1"/>
</dbReference>
<evidence type="ECO:0000313" key="5">
    <source>
        <dbReference type="Proteomes" id="UP001293718"/>
    </source>
</evidence>
<dbReference type="Proteomes" id="UP001293718">
    <property type="component" value="Unassembled WGS sequence"/>
</dbReference>
<dbReference type="InterPro" id="IPR011006">
    <property type="entry name" value="CheY-like_superfamily"/>
</dbReference>
<dbReference type="RefSeq" id="WP_322463945.1">
    <property type="nucleotide sequence ID" value="NZ_JAXOJX010000001.1"/>
</dbReference>
<feature type="modified residue" description="4-aspartylphosphate" evidence="2">
    <location>
        <position position="46"/>
    </location>
</feature>
<organism evidence="4 5">
    <name type="scientific">Azohydromonas lata</name>
    <dbReference type="NCBI Taxonomy" id="45677"/>
    <lineage>
        <taxon>Bacteria</taxon>
        <taxon>Pseudomonadati</taxon>
        <taxon>Pseudomonadota</taxon>
        <taxon>Betaproteobacteria</taxon>
        <taxon>Burkholderiales</taxon>
        <taxon>Sphaerotilaceae</taxon>
        <taxon>Azohydromonas</taxon>
    </lineage>
</organism>
<keyword evidence="1 2" id="KW-0597">Phosphoprotein</keyword>
<feature type="domain" description="Response regulatory" evidence="3">
    <location>
        <begin position="1"/>
        <end position="77"/>
    </location>
</feature>
<dbReference type="SUPFAM" id="SSF52172">
    <property type="entry name" value="CheY-like"/>
    <property type="match status" value="1"/>
</dbReference>
<accession>A0ABU5I9C4</accession>
<evidence type="ECO:0000256" key="2">
    <source>
        <dbReference type="PROSITE-ProRule" id="PRU00169"/>
    </source>
</evidence>
<keyword evidence="5" id="KW-1185">Reference proteome</keyword>
<dbReference type="InterPro" id="IPR001789">
    <property type="entry name" value="Sig_transdc_resp-reg_receiver"/>
</dbReference>
<protein>
    <submittedName>
        <fullName evidence="4">Response regulator</fullName>
    </submittedName>
</protein>
<dbReference type="PROSITE" id="PS50110">
    <property type="entry name" value="RESPONSE_REGULATORY"/>
    <property type="match status" value="1"/>
</dbReference>
<dbReference type="Gene3D" id="3.40.50.2300">
    <property type="match status" value="1"/>
</dbReference>
<proteinExistence type="predicted"/>
<evidence type="ECO:0000259" key="3">
    <source>
        <dbReference type="PROSITE" id="PS50110"/>
    </source>
</evidence>
<reference evidence="4 5" key="1">
    <citation type="submission" date="2023-11" db="EMBL/GenBank/DDBJ databases">
        <title>Draft genome of Azohydromonas lata strain H1 (DSM1123), a polyhydroxyalkanoate producer.</title>
        <authorList>
            <person name="Traversa D."/>
            <person name="D'Addabbo P."/>
            <person name="Pazzani C."/>
            <person name="Manzari C."/>
            <person name="Chiara M."/>
            <person name="Scrascia M."/>
        </authorList>
    </citation>
    <scope>NUCLEOTIDE SEQUENCE [LARGE SCALE GENOMIC DNA]</scope>
    <source>
        <strain evidence="4 5">H1</strain>
        <plasmid evidence="4">unnamed</plasmid>
    </source>
</reference>
<dbReference type="Pfam" id="PF00072">
    <property type="entry name" value="Response_reg"/>
    <property type="match status" value="1"/>
</dbReference>
<dbReference type="EMBL" id="JAXOJX010000001">
    <property type="protein sequence ID" value="MDZ5455250.1"/>
    <property type="molecule type" value="Genomic_DNA"/>
</dbReference>